<protein>
    <submittedName>
        <fullName evidence="2">Uncharacterized protein</fullName>
    </submittedName>
</protein>
<evidence type="ECO:0000313" key="2">
    <source>
        <dbReference type="WBParaSite" id="ES5_v2.g10826.t1"/>
    </source>
</evidence>
<reference evidence="2" key="1">
    <citation type="submission" date="2022-11" db="UniProtKB">
        <authorList>
            <consortium name="WormBaseParasite"/>
        </authorList>
    </citation>
    <scope>IDENTIFICATION</scope>
</reference>
<proteinExistence type="predicted"/>
<dbReference type="WBParaSite" id="ES5_v2.g10826.t1">
    <property type="protein sequence ID" value="ES5_v2.g10826.t1"/>
    <property type="gene ID" value="ES5_v2.g10826"/>
</dbReference>
<sequence length="195" mass="22680">MDLDNLRHALPTNLSTSTSVSNMVYTFKNPYPQHFSILYHIVEYMIENPQSGKAWKKLIMSCKYFYSKKPVFSVSTLDVLCDVKCRADNENFDATSPFPKLWVFDKLETKDGEFVALKPLMPKIAKFDLRVLQIDDETLTWKDYQKLTSSDTIEQLFFKSIIIKNANGTMVTFDKILQNLPHLKAIEMLVYLKLF</sequence>
<dbReference type="Proteomes" id="UP000887579">
    <property type="component" value="Unplaced"/>
</dbReference>
<evidence type="ECO:0000313" key="1">
    <source>
        <dbReference type="Proteomes" id="UP000887579"/>
    </source>
</evidence>
<accession>A0AC34F1F7</accession>
<name>A0AC34F1F7_9BILA</name>
<organism evidence="1 2">
    <name type="scientific">Panagrolaimus sp. ES5</name>
    <dbReference type="NCBI Taxonomy" id="591445"/>
    <lineage>
        <taxon>Eukaryota</taxon>
        <taxon>Metazoa</taxon>
        <taxon>Ecdysozoa</taxon>
        <taxon>Nematoda</taxon>
        <taxon>Chromadorea</taxon>
        <taxon>Rhabditida</taxon>
        <taxon>Tylenchina</taxon>
        <taxon>Panagrolaimomorpha</taxon>
        <taxon>Panagrolaimoidea</taxon>
        <taxon>Panagrolaimidae</taxon>
        <taxon>Panagrolaimus</taxon>
    </lineage>
</organism>